<feature type="compositionally biased region" description="Low complexity" evidence="3">
    <location>
        <begin position="67"/>
        <end position="78"/>
    </location>
</feature>
<feature type="compositionally biased region" description="Basic and acidic residues" evidence="3">
    <location>
        <begin position="57"/>
        <end position="66"/>
    </location>
</feature>
<dbReference type="CDD" id="cd20625">
    <property type="entry name" value="CYP164-like"/>
    <property type="match status" value="1"/>
</dbReference>
<dbReference type="Proteomes" id="UP001500655">
    <property type="component" value="Unassembled WGS sequence"/>
</dbReference>
<dbReference type="InterPro" id="IPR001128">
    <property type="entry name" value="Cyt_P450"/>
</dbReference>
<dbReference type="PANTHER" id="PTHR46696">
    <property type="entry name" value="P450, PUTATIVE (EUROFUNG)-RELATED"/>
    <property type="match status" value="1"/>
</dbReference>
<keyword evidence="2" id="KW-0479">Metal-binding</keyword>
<organism evidence="4 5">
    <name type="scientific">Luedemannella helvata</name>
    <dbReference type="NCBI Taxonomy" id="349315"/>
    <lineage>
        <taxon>Bacteria</taxon>
        <taxon>Bacillati</taxon>
        <taxon>Actinomycetota</taxon>
        <taxon>Actinomycetes</taxon>
        <taxon>Micromonosporales</taxon>
        <taxon>Micromonosporaceae</taxon>
        <taxon>Luedemannella</taxon>
    </lineage>
</organism>
<evidence type="ECO:0000256" key="3">
    <source>
        <dbReference type="SAM" id="MobiDB-lite"/>
    </source>
</evidence>
<dbReference type="InterPro" id="IPR002397">
    <property type="entry name" value="Cyt_P450_B"/>
</dbReference>
<keyword evidence="2" id="KW-0349">Heme</keyword>
<dbReference type="PANTHER" id="PTHR46696:SF1">
    <property type="entry name" value="CYTOCHROME P450 YJIB-RELATED"/>
    <property type="match status" value="1"/>
</dbReference>
<keyword evidence="2" id="KW-0408">Iron</keyword>
<feature type="region of interest" description="Disordered" evidence="3">
    <location>
        <begin position="57"/>
        <end position="97"/>
    </location>
</feature>
<dbReference type="EMBL" id="BAAALS010000023">
    <property type="protein sequence ID" value="GAA1766864.1"/>
    <property type="molecule type" value="Genomic_DNA"/>
</dbReference>
<comment type="similarity">
    <text evidence="1 2">Belongs to the cytochrome P450 family.</text>
</comment>
<reference evidence="4 5" key="1">
    <citation type="journal article" date="2019" name="Int. J. Syst. Evol. Microbiol.">
        <title>The Global Catalogue of Microorganisms (GCM) 10K type strain sequencing project: providing services to taxonomists for standard genome sequencing and annotation.</title>
        <authorList>
            <consortium name="The Broad Institute Genomics Platform"/>
            <consortium name="The Broad Institute Genome Sequencing Center for Infectious Disease"/>
            <person name="Wu L."/>
            <person name="Ma J."/>
        </authorList>
    </citation>
    <scope>NUCLEOTIDE SEQUENCE [LARGE SCALE GENOMIC DNA]</scope>
    <source>
        <strain evidence="4 5">JCM 13249</strain>
    </source>
</reference>
<dbReference type="PRINTS" id="PR00359">
    <property type="entry name" value="BP450"/>
</dbReference>
<proteinExistence type="inferred from homology"/>
<dbReference type="PROSITE" id="PS00086">
    <property type="entry name" value="CYTOCHROME_P450"/>
    <property type="match status" value="1"/>
</dbReference>
<accession>A0ABN2KUW5</accession>
<keyword evidence="2" id="KW-0560">Oxidoreductase</keyword>
<keyword evidence="5" id="KW-1185">Reference proteome</keyword>
<evidence type="ECO:0000313" key="4">
    <source>
        <dbReference type="EMBL" id="GAA1766864.1"/>
    </source>
</evidence>
<sequence>MVTRPLIDGDTLLTVCATPAYHDDPYPFLARLRPVDRVKNGPWLVSGYEDVSRLLRDPRLGNDPRGGDPAAAAAVRGTRGADDQAMPPPVTALDPPDHARVRDVLGAVLPARLVTHLGPRVCQVADELLDQLAPGGGGVDLIERFAAPLPVRIAGDLFGLPAGDRDRVVAWGTRLAVNGDPDPVVRAPDRAAAAAAERDLARYFAQLVLRRRRAGGDDLISALAAAGGPLSFPELVVNAVFLFVNSYHNTVSLIGNAVLALLRHPEQWDRLRSDPTLAPAAVEEALRYDSPIQSIARTTREPVDVAGVTIPAGHQVMALVGAAHRDATAFDEPDMFRLTGRTRRALSFGAGPHYCVGAGLARLQAETALSRLAARLPGLSLATRARRSGTLTLRGVTALPVHIG</sequence>
<gene>
    <name evidence="4" type="ORF">GCM10009681_42450</name>
</gene>
<dbReference type="InterPro" id="IPR017972">
    <property type="entry name" value="Cyt_P450_CS"/>
</dbReference>
<dbReference type="Gene3D" id="1.10.630.10">
    <property type="entry name" value="Cytochrome P450"/>
    <property type="match status" value="1"/>
</dbReference>
<evidence type="ECO:0000256" key="2">
    <source>
        <dbReference type="RuleBase" id="RU000461"/>
    </source>
</evidence>
<evidence type="ECO:0000256" key="1">
    <source>
        <dbReference type="ARBA" id="ARBA00010617"/>
    </source>
</evidence>
<protein>
    <submittedName>
        <fullName evidence="4">Cytochrome P450</fullName>
    </submittedName>
</protein>
<dbReference type="SUPFAM" id="SSF48264">
    <property type="entry name" value="Cytochrome P450"/>
    <property type="match status" value="1"/>
</dbReference>
<comment type="caution">
    <text evidence="4">The sequence shown here is derived from an EMBL/GenBank/DDBJ whole genome shotgun (WGS) entry which is preliminary data.</text>
</comment>
<evidence type="ECO:0000313" key="5">
    <source>
        <dbReference type="Proteomes" id="UP001500655"/>
    </source>
</evidence>
<keyword evidence="2" id="KW-0503">Monooxygenase</keyword>
<dbReference type="InterPro" id="IPR036396">
    <property type="entry name" value="Cyt_P450_sf"/>
</dbReference>
<name>A0ABN2KUW5_9ACTN</name>
<dbReference type="Pfam" id="PF00067">
    <property type="entry name" value="p450"/>
    <property type="match status" value="1"/>
</dbReference>